<protein>
    <recommendedName>
        <fullName evidence="3">Sialate O-acetylesterase domain-containing protein</fullName>
    </recommendedName>
</protein>
<dbReference type="InterPro" id="IPR036514">
    <property type="entry name" value="SGNH_hydro_sf"/>
</dbReference>
<evidence type="ECO:0000256" key="2">
    <source>
        <dbReference type="SAM" id="SignalP"/>
    </source>
</evidence>
<gene>
    <name evidence="4" type="ORF">GCM10009741_52710</name>
</gene>
<dbReference type="InterPro" id="IPR052940">
    <property type="entry name" value="Carb_Esterase_6"/>
</dbReference>
<keyword evidence="1" id="KW-0378">Hydrolase</keyword>
<dbReference type="EMBL" id="BAAANC010000002">
    <property type="protein sequence ID" value="GAA1542785.1"/>
    <property type="molecule type" value="Genomic_DNA"/>
</dbReference>
<evidence type="ECO:0000256" key="1">
    <source>
        <dbReference type="ARBA" id="ARBA00022801"/>
    </source>
</evidence>
<evidence type="ECO:0000259" key="3">
    <source>
        <dbReference type="Pfam" id="PF03629"/>
    </source>
</evidence>
<accession>A0ABN2BMX9</accession>
<feature type="domain" description="Sialate O-acetylesterase" evidence="3">
    <location>
        <begin position="355"/>
        <end position="565"/>
    </location>
</feature>
<name>A0ABN2BMX9_9ACTN</name>
<dbReference type="InterPro" id="IPR005181">
    <property type="entry name" value="SASA"/>
</dbReference>
<proteinExistence type="predicted"/>
<evidence type="ECO:0000313" key="4">
    <source>
        <dbReference type="EMBL" id="GAA1542785.1"/>
    </source>
</evidence>
<dbReference type="Proteomes" id="UP001500363">
    <property type="component" value="Unassembled WGS sequence"/>
</dbReference>
<dbReference type="PANTHER" id="PTHR31988">
    <property type="entry name" value="ESTERASE, PUTATIVE (DUF303)-RELATED"/>
    <property type="match status" value="1"/>
</dbReference>
<keyword evidence="5" id="KW-1185">Reference proteome</keyword>
<comment type="caution">
    <text evidence="4">The sequence shown here is derived from an EMBL/GenBank/DDBJ whole genome shotgun (WGS) entry which is preliminary data.</text>
</comment>
<reference evidence="4 5" key="1">
    <citation type="journal article" date="2019" name="Int. J. Syst. Evol. Microbiol.">
        <title>The Global Catalogue of Microorganisms (GCM) 10K type strain sequencing project: providing services to taxonomists for standard genome sequencing and annotation.</title>
        <authorList>
            <consortium name="The Broad Institute Genomics Platform"/>
            <consortium name="The Broad Institute Genome Sequencing Center for Infectious Disease"/>
            <person name="Wu L."/>
            <person name="Ma J."/>
        </authorList>
    </citation>
    <scope>NUCLEOTIDE SEQUENCE [LARGE SCALE GENOMIC DNA]</scope>
    <source>
        <strain evidence="4 5">JCM 14303</strain>
    </source>
</reference>
<dbReference type="SUPFAM" id="SSF52266">
    <property type="entry name" value="SGNH hydrolase"/>
    <property type="match status" value="1"/>
</dbReference>
<dbReference type="PANTHER" id="PTHR31988:SF19">
    <property type="entry name" value="9-O-ACETYL-N-ACETYLNEURAMINIC ACID DEACETYLASE-RELATED"/>
    <property type="match status" value="1"/>
</dbReference>
<organism evidence="4 5">
    <name type="scientific">Kribbella lupini</name>
    <dbReference type="NCBI Taxonomy" id="291602"/>
    <lineage>
        <taxon>Bacteria</taxon>
        <taxon>Bacillati</taxon>
        <taxon>Actinomycetota</taxon>
        <taxon>Actinomycetes</taxon>
        <taxon>Propionibacteriales</taxon>
        <taxon>Kribbellaceae</taxon>
        <taxon>Kribbella</taxon>
    </lineage>
</organism>
<dbReference type="RefSeq" id="WP_344178631.1">
    <property type="nucleotide sequence ID" value="NZ_BAAANC010000002.1"/>
</dbReference>
<sequence>MPRSAPARALVRRSHAIGVATTLLVASALTTPASAVRDASVAATACDSAAAGFTPVLQLDLPERGSYLNQTPPYSLDRTGEVGSNFDRVGYCVELNGPDGPQWVWTAMEPFTATAARIGLPTRPGELVRQRVGDLEVRSNVPGVTNGSGQTGYLEMWPNQYQESASTQVANASPITFDVDDNPTSPLGYGSFQVGQIGADRPSSLAAKQVFAINTFTESADGLLSLGIGTNPSGQPDWTFANNANRYSQRRLTAYVRTSLVSVTESPQDRQLVPRDSRNGAVVPVAGAVTDPRVRRVQLRVTGAGRTETFSSSSKAFRFTPRITAGLHKYSFELRATGPGLDRVVARRDGVVSGDVLVVQGQSNAEAAKFNGAANAEESPYLRSFGTSTSDGTISGADRVWHYATGDVTNQSGSVGQWAIRMGRRIVDTYKVPVALFNGAHGGQPISFFQRNDGSPNDLATNYGRLRQRLQAAGVLGNVKGVLWYQGESDNDNAAVHVTGFNALLQDWRSDFGSIKYYVYQVRTSPCGTTTTMNVREAQRQLGDTAGVTLLSTNGLSGHDGCHYAYIGGYREMGDHTFAVLGRDLYGGPSAGVAPPNPSAVTAAGSQLVVQLRSTDPLTVQAGAAADFVLEGGAVTVSSVAYQPGGKLVLTLSGPATGVTGLTYQGHLGAGPWITNATGTGLLAFKLPVT</sequence>
<keyword evidence="2" id="KW-0732">Signal</keyword>
<feature type="signal peptide" evidence="2">
    <location>
        <begin position="1"/>
        <end position="35"/>
    </location>
</feature>
<feature type="chain" id="PRO_5045823233" description="Sialate O-acetylesterase domain-containing protein" evidence="2">
    <location>
        <begin position="36"/>
        <end position="690"/>
    </location>
</feature>
<evidence type="ECO:0000313" key="5">
    <source>
        <dbReference type="Proteomes" id="UP001500363"/>
    </source>
</evidence>
<dbReference type="Pfam" id="PF03629">
    <property type="entry name" value="SASA"/>
    <property type="match status" value="1"/>
</dbReference>
<dbReference type="Gene3D" id="3.40.50.1110">
    <property type="entry name" value="SGNH hydrolase"/>
    <property type="match status" value="1"/>
</dbReference>